<evidence type="ECO:0000313" key="3">
    <source>
        <dbReference type="Proteomes" id="UP000054408"/>
    </source>
</evidence>
<dbReference type="EMBL" id="GL349456">
    <property type="protein sequence ID" value="KNC49649.1"/>
    <property type="molecule type" value="Genomic_DNA"/>
</dbReference>
<protein>
    <submittedName>
        <fullName evidence="2">Uncharacterized protein</fullName>
    </submittedName>
</protein>
<reference evidence="2 3" key="1">
    <citation type="submission" date="2010-05" db="EMBL/GenBank/DDBJ databases">
        <title>The Genome Sequence of Thecamonas trahens ATCC 50062.</title>
        <authorList>
            <consortium name="The Broad Institute Genome Sequencing Platform"/>
            <person name="Russ C."/>
            <person name="Cuomo C."/>
            <person name="Shea T."/>
            <person name="Young S.K."/>
            <person name="Zeng Q."/>
            <person name="Koehrsen M."/>
            <person name="Haas B."/>
            <person name="Borodovsky M."/>
            <person name="Guigo R."/>
            <person name="Alvarado L."/>
            <person name="Berlin A."/>
            <person name="Bochicchio J."/>
            <person name="Borenstein D."/>
            <person name="Chapman S."/>
            <person name="Chen Z."/>
            <person name="Freedman E."/>
            <person name="Gellesch M."/>
            <person name="Goldberg J."/>
            <person name="Griggs A."/>
            <person name="Gujja S."/>
            <person name="Heilman E."/>
            <person name="Heiman D."/>
            <person name="Hepburn T."/>
            <person name="Howarth C."/>
            <person name="Jen D."/>
            <person name="Larson L."/>
            <person name="Mehta T."/>
            <person name="Park D."/>
            <person name="Pearson M."/>
            <person name="Roberts A."/>
            <person name="Saif S."/>
            <person name="Shenoy N."/>
            <person name="Sisk P."/>
            <person name="Stolte C."/>
            <person name="Sykes S."/>
            <person name="Thomson T."/>
            <person name="Walk T."/>
            <person name="White J."/>
            <person name="Yandava C."/>
            <person name="Burger G."/>
            <person name="Gray M.W."/>
            <person name="Holland P.W.H."/>
            <person name="King N."/>
            <person name="Lang F.B.F."/>
            <person name="Roger A.J."/>
            <person name="Ruiz-Trillo I."/>
            <person name="Lander E."/>
            <person name="Nusbaum C."/>
        </authorList>
    </citation>
    <scope>NUCLEOTIDE SEQUENCE [LARGE SCALE GENOMIC DNA]</scope>
    <source>
        <strain evidence="2 3">ATCC 50062</strain>
    </source>
</reference>
<evidence type="ECO:0000256" key="1">
    <source>
        <dbReference type="SAM" id="MobiDB-lite"/>
    </source>
</evidence>
<dbReference type="RefSeq" id="XP_013757750.1">
    <property type="nucleotide sequence ID" value="XM_013902296.1"/>
</dbReference>
<evidence type="ECO:0000313" key="2">
    <source>
        <dbReference type="EMBL" id="KNC49649.1"/>
    </source>
</evidence>
<feature type="compositionally biased region" description="Polar residues" evidence="1">
    <location>
        <begin position="200"/>
        <end position="213"/>
    </location>
</feature>
<feature type="compositionally biased region" description="Low complexity" evidence="1">
    <location>
        <begin position="183"/>
        <end position="194"/>
    </location>
</feature>
<dbReference type="Proteomes" id="UP000054408">
    <property type="component" value="Unassembled WGS sequence"/>
</dbReference>
<accession>A0A0L0DBD0</accession>
<gene>
    <name evidence="2" type="ORF">AMSG_05700</name>
</gene>
<proteinExistence type="predicted"/>
<sequence>MSTRAIRSLTLARGSIRVHRVAKRSMLTFGNVSNGNNFERKMRLYVAKDDLNRSESMRACAKLHRVDHIKAYYGRLQTKISVPLWESAWSPSRNGQLPGMGETVLIAGVPYKVIDVVVSQSRKNFVVTMRQMAEDSALVDGQDQTPAPVSSPPVVEVPQRPHLVADDDHALFATTPDGSQHAPSSQLRLQPSSPVATVATGATTSIANDSAASGTADAPMSRRSPRKRKQRVLDNVAPSVCKKRKTNRGRRAAPAFIWRAEQADVLRDVYNLIAVRDPNVEEERDIDDDDVTYAAELLAIACANVGCEDNEEAFKFWMRPTSRKRILNKLKRIRSSLQWKRAS</sequence>
<dbReference type="GeneID" id="25565050"/>
<name>A0A0L0DBD0_THETB</name>
<feature type="region of interest" description="Disordered" evidence="1">
    <location>
        <begin position="172"/>
        <end position="233"/>
    </location>
</feature>
<organism evidence="2 3">
    <name type="scientific">Thecamonas trahens ATCC 50062</name>
    <dbReference type="NCBI Taxonomy" id="461836"/>
    <lineage>
        <taxon>Eukaryota</taxon>
        <taxon>Apusozoa</taxon>
        <taxon>Apusomonadida</taxon>
        <taxon>Apusomonadidae</taxon>
        <taxon>Thecamonas</taxon>
    </lineage>
</organism>
<dbReference type="AlphaFoldDB" id="A0A0L0DBD0"/>
<keyword evidence="3" id="KW-1185">Reference proteome</keyword>